<reference evidence="1 2" key="1">
    <citation type="journal article" date="2013" name="Curr. Biol.">
        <title>The Genome of the Foraminiferan Reticulomyxa filosa.</title>
        <authorList>
            <person name="Glockner G."/>
            <person name="Hulsmann N."/>
            <person name="Schleicher M."/>
            <person name="Noegel A.A."/>
            <person name="Eichinger L."/>
            <person name="Gallinger C."/>
            <person name="Pawlowski J."/>
            <person name="Sierra R."/>
            <person name="Euteneuer U."/>
            <person name="Pillet L."/>
            <person name="Moustafa A."/>
            <person name="Platzer M."/>
            <person name="Groth M."/>
            <person name="Szafranski K."/>
            <person name="Schliwa M."/>
        </authorList>
    </citation>
    <scope>NUCLEOTIDE SEQUENCE [LARGE SCALE GENOMIC DNA]</scope>
</reference>
<dbReference type="Proteomes" id="UP000023152">
    <property type="component" value="Unassembled WGS sequence"/>
</dbReference>
<dbReference type="AlphaFoldDB" id="X6P7C9"/>
<feature type="non-terminal residue" evidence="1">
    <location>
        <position position="115"/>
    </location>
</feature>
<evidence type="ECO:0000313" key="1">
    <source>
        <dbReference type="EMBL" id="ETO34028.1"/>
    </source>
</evidence>
<sequence length="115" mass="13811">MMEEPFLLRMILTVLPSLMKQDFIGTKILKAQVYEAFNEQWIDIHVKNISNKLSELRVQTNFKKIKLAFQQYCQDLAFEMFFQGSQVATENDYKEYEYDNIWSKLDPTMEMEIKH</sequence>
<evidence type="ECO:0000313" key="2">
    <source>
        <dbReference type="Proteomes" id="UP000023152"/>
    </source>
</evidence>
<comment type="caution">
    <text evidence="1">The sequence shown here is derived from an EMBL/GenBank/DDBJ whole genome shotgun (WGS) entry which is preliminary data.</text>
</comment>
<organism evidence="1 2">
    <name type="scientific">Reticulomyxa filosa</name>
    <dbReference type="NCBI Taxonomy" id="46433"/>
    <lineage>
        <taxon>Eukaryota</taxon>
        <taxon>Sar</taxon>
        <taxon>Rhizaria</taxon>
        <taxon>Retaria</taxon>
        <taxon>Foraminifera</taxon>
        <taxon>Monothalamids</taxon>
        <taxon>Reticulomyxidae</taxon>
        <taxon>Reticulomyxa</taxon>
    </lineage>
</organism>
<accession>X6P7C9</accession>
<gene>
    <name evidence="1" type="ORF">RFI_03064</name>
</gene>
<name>X6P7C9_RETFI</name>
<proteinExistence type="predicted"/>
<keyword evidence="2" id="KW-1185">Reference proteome</keyword>
<dbReference type="EMBL" id="ASPP01002935">
    <property type="protein sequence ID" value="ETO34028.1"/>
    <property type="molecule type" value="Genomic_DNA"/>
</dbReference>
<protein>
    <submittedName>
        <fullName evidence="1">Uncharacterized protein</fullName>
    </submittedName>
</protein>